<evidence type="ECO:0000256" key="7">
    <source>
        <dbReference type="RuleBase" id="RU363032"/>
    </source>
</evidence>
<dbReference type="SUPFAM" id="SSF161098">
    <property type="entry name" value="MetI-like"/>
    <property type="match status" value="1"/>
</dbReference>
<evidence type="ECO:0000256" key="1">
    <source>
        <dbReference type="ARBA" id="ARBA00004651"/>
    </source>
</evidence>
<keyword evidence="4 7" id="KW-0812">Transmembrane</keyword>
<dbReference type="PROSITE" id="PS50928">
    <property type="entry name" value="ABC_TM1"/>
    <property type="match status" value="1"/>
</dbReference>
<evidence type="ECO:0000259" key="8">
    <source>
        <dbReference type="PROSITE" id="PS50928"/>
    </source>
</evidence>
<protein>
    <submittedName>
        <fullName evidence="9">ABC transporter permease</fullName>
    </submittedName>
</protein>
<keyword evidence="3" id="KW-1003">Cell membrane</keyword>
<evidence type="ECO:0000256" key="6">
    <source>
        <dbReference type="ARBA" id="ARBA00023136"/>
    </source>
</evidence>
<dbReference type="InterPro" id="IPR035906">
    <property type="entry name" value="MetI-like_sf"/>
</dbReference>
<dbReference type="InterPro" id="IPR045621">
    <property type="entry name" value="BPD_transp_1_N"/>
</dbReference>
<reference evidence="9" key="1">
    <citation type="submission" date="2023-07" db="EMBL/GenBank/DDBJ databases">
        <title>Bifidobacterium aquikefiriaerophilum sp. nov. and Bifidobacterium eccum sp. nov., isolated from water kefir.</title>
        <authorList>
            <person name="Breselge S."/>
            <person name="Bellassi P."/>
            <person name="Barcenilla C."/>
            <person name="Alvarez-Ordonez A."/>
            <person name="Morelli L."/>
            <person name="Cotter P.D."/>
        </authorList>
    </citation>
    <scope>NUCLEOTIDE SEQUENCE</scope>
    <source>
        <strain evidence="9">WK041_4_12</strain>
    </source>
</reference>
<organism evidence="9">
    <name type="scientific">Bifidobacterium aquikefiricola</name>
    <dbReference type="NCBI Taxonomy" id="3059038"/>
    <lineage>
        <taxon>Bacteria</taxon>
        <taxon>Bacillati</taxon>
        <taxon>Actinomycetota</taxon>
        <taxon>Actinomycetes</taxon>
        <taxon>Bifidobacteriales</taxon>
        <taxon>Bifidobacteriaceae</taxon>
        <taxon>Bifidobacterium</taxon>
    </lineage>
</organism>
<feature type="transmembrane region" description="Helical" evidence="7">
    <location>
        <begin position="285"/>
        <end position="307"/>
    </location>
</feature>
<dbReference type="RefSeq" id="WP_369344387.1">
    <property type="nucleotide sequence ID" value="NZ_CP129674.1"/>
</dbReference>
<feature type="domain" description="ABC transmembrane type-1" evidence="8">
    <location>
        <begin position="96"/>
        <end position="300"/>
    </location>
</feature>
<dbReference type="GO" id="GO:0005886">
    <property type="term" value="C:plasma membrane"/>
    <property type="evidence" value="ECO:0007669"/>
    <property type="project" value="UniProtKB-SubCell"/>
</dbReference>
<dbReference type="Pfam" id="PF00528">
    <property type="entry name" value="BPD_transp_1"/>
    <property type="match status" value="1"/>
</dbReference>
<comment type="similarity">
    <text evidence="7">Belongs to the binding-protein-dependent transport system permease family.</text>
</comment>
<evidence type="ECO:0000256" key="5">
    <source>
        <dbReference type="ARBA" id="ARBA00022989"/>
    </source>
</evidence>
<keyword evidence="5 7" id="KW-1133">Transmembrane helix</keyword>
<accession>A0AB39U6W3</accession>
<feature type="transmembrane region" description="Helical" evidence="7">
    <location>
        <begin position="235"/>
        <end position="257"/>
    </location>
</feature>
<evidence type="ECO:0000313" key="9">
    <source>
        <dbReference type="EMBL" id="XDS44841.1"/>
    </source>
</evidence>
<dbReference type="Gene3D" id="1.10.3720.10">
    <property type="entry name" value="MetI-like"/>
    <property type="match status" value="1"/>
</dbReference>
<feature type="transmembrane region" description="Helical" evidence="7">
    <location>
        <begin position="100"/>
        <end position="122"/>
    </location>
</feature>
<evidence type="ECO:0000256" key="3">
    <source>
        <dbReference type="ARBA" id="ARBA00022475"/>
    </source>
</evidence>
<proteinExistence type="inferred from homology"/>
<name>A0AB39U6W3_9BIFI</name>
<feature type="transmembrane region" description="Helical" evidence="7">
    <location>
        <begin position="177"/>
        <end position="195"/>
    </location>
</feature>
<dbReference type="PANTHER" id="PTHR43163">
    <property type="entry name" value="DIPEPTIDE TRANSPORT SYSTEM PERMEASE PROTEIN DPPB-RELATED"/>
    <property type="match status" value="1"/>
</dbReference>
<dbReference type="CDD" id="cd06261">
    <property type="entry name" value="TM_PBP2"/>
    <property type="match status" value="1"/>
</dbReference>
<dbReference type="Pfam" id="PF19300">
    <property type="entry name" value="BPD_transp_1_N"/>
    <property type="match status" value="1"/>
</dbReference>
<evidence type="ECO:0000256" key="2">
    <source>
        <dbReference type="ARBA" id="ARBA00022448"/>
    </source>
</evidence>
<dbReference type="PANTHER" id="PTHR43163:SF6">
    <property type="entry name" value="DIPEPTIDE TRANSPORT SYSTEM PERMEASE PROTEIN DPPB-RELATED"/>
    <property type="match status" value="1"/>
</dbReference>
<evidence type="ECO:0000256" key="4">
    <source>
        <dbReference type="ARBA" id="ARBA00022692"/>
    </source>
</evidence>
<feature type="transmembrane region" description="Helical" evidence="7">
    <location>
        <begin position="129"/>
        <end position="157"/>
    </location>
</feature>
<keyword evidence="2 7" id="KW-0813">Transport</keyword>
<dbReference type="EMBL" id="CP129674">
    <property type="protein sequence ID" value="XDS44841.1"/>
    <property type="molecule type" value="Genomic_DNA"/>
</dbReference>
<sequence length="315" mass="33584">MMFRNVINRIAVFIVTLVASSIIVFLLLSALPGDAASTSLGTDASAAALVAKRHELGLDQPLPIRYWVWATNILQGNMGISAISGVNIATDVFNGLQVTLILVITAMIIALIIAFGFGILAARFQDRAFGFIISVLSQVGIAIPSFLAGLILVIVFAVQLRILPATGWVAPDDPGGFASHLILPAFSLGLVQGAIMSRYVRSAMLEVIGDDFMRTARSKGLSRNGALRRHGIRNALVPIMNVAGIEMASMLIGAVVVERVFEIRGLGSLLISSVENRDLPEVQSIVMVLVVLVLVVNLIVDLLSAVIDPRIRGAR</sequence>
<gene>
    <name evidence="9" type="ORF">QN215_01510</name>
</gene>
<comment type="subcellular location">
    <subcellularLocation>
        <location evidence="1 7">Cell membrane</location>
        <topology evidence="1 7">Multi-pass membrane protein</topology>
    </subcellularLocation>
</comment>
<dbReference type="GO" id="GO:0071916">
    <property type="term" value="F:dipeptide transmembrane transporter activity"/>
    <property type="evidence" value="ECO:0007669"/>
    <property type="project" value="TreeGrafter"/>
</dbReference>
<dbReference type="InterPro" id="IPR000515">
    <property type="entry name" value="MetI-like"/>
</dbReference>
<dbReference type="KEGG" id="baqk:QN215_01510"/>
<dbReference type="AlphaFoldDB" id="A0AB39U6W3"/>
<keyword evidence="6 7" id="KW-0472">Membrane</keyword>